<dbReference type="PANTHER" id="PTHR43179">
    <property type="entry name" value="RHAMNOSYLTRANSFERASE WBBL"/>
    <property type="match status" value="1"/>
</dbReference>
<dbReference type="InterPro" id="IPR029044">
    <property type="entry name" value="Nucleotide-diphossugar_trans"/>
</dbReference>
<dbReference type="SUPFAM" id="SSF53448">
    <property type="entry name" value="Nucleotide-diphospho-sugar transferases"/>
    <property type="match status" value="1"/>
</dbReference>
<organism evidence="5 6">
    <name type="scientific">Autumnicola tepida</name>
    <dbReference type="NCBI Taxonomy" id="3075595"/>
    <lineage>
        <taxon>Bacteria</taxon>
        <taxon>Pseudomonadati</taxon>
        <taxon>Bacteroidota</taxon>
        <taxon>Flavobacteriia</taxon>
        <taxon>Flavobacteriales</taxon>
        <taxon>Flavobacteriaceae</taxon>
        <taxon>Autumnicola</taxon>
    </lineage>
</organism>
<dbReference type="EMBL" id="JAVRHQ010000009">
    <property type="protein sequence ID" value="MDT0643031.1"/>
    <property type="molecule type" value="Genomic_DNA"/>
</dbReference>
<dbReference type="Gene3D" id="3.90.550.10">
    <property type="entry name" value="Spore Coat Polysaccharide Biosynthesis Protein SpsA, Chain A"/>
    <property type="match status" value="1"/>
</dbReference>
<comment type="similarity">
    <text evidence="1">Belongs to the glycosyltransferase 2 family.</text>
</comment>
<evidence type="ECO:0000256" key="2">
    <source>
        <dbReference type="ARBA" id="ARBA00022676"/>
    </source>
</evidence>
<dbReference type="Pfam" id="PF00535">
    <property type="entry name" value="Glycos_transf_2"/>
    <property type="match status" value="1"/>
</dbReference>
<dbReference type="RefSeq" id="WP_311534652.1">
    <property type="nucleotide sequence ID" value="NZ_JAVRHQ010000009.1"/>
</dbReference>
<feature type="domain" description="Glycosyltransferase 2-like" evidence="4">
    <location>
        <begin position="223"/>
        <end position="332"/>
    </location>
</feature>
<evidence type="ECO:0000259" key="4">
    <source>
        <dbReference type="Pfam" id="PF00535"/>
    </source>
</evidence>
<name>A0ABU3C9M7_9FLAO</name>
<dbReference type="PANTHER" id="PTHR43179:SF12">
    <property type="entry name" value="GALACTOFURANOSYLTRANSFERASE GLFT2"/>
    <property type="match status" value="1"/>
</dbReference>
<dbReference type="GO" id="GO:0016757">
    <property type="term" value="F:glycosyltransferase activity"/>
    <property type="evidence" value="ECO:0007669"/>
    <property type="project" value="UniProtKB-KW"/>
</dbReference>
<comment type="caution">
    <text evidence="5">The sequence shown here is derived from an EMBL/GenBank/DDBJ whole genome shotgun (WGS) entry which is preliminary data.</text>
</comment>
<keyword evidence="6" id="KW-1185">Reference proteome</keyword>
<proteinExistence type="inferred from homology"/>
<evidence type="ECO:0000256" key="3">
    <source>
        <dbReference type="ARBA" id="ARBA00022679"/>
    </source>
</evidence>
<keyword evidence="3 5" id="KW-0808">Transferase</keyword>
<dbReference type="InterPro" id="IPR001173">
    <property type="entry name" value="Glyco_trans_2-like"/>
</dbReference>
<evidence type="ECO:0000313" key="5">
    <source>
        <dbReference type="EMBL" id="MDT0643031.1"/>
    </source>
</evidence>
<evidence type="ECO:0000256" key="1">
    <source>
        <dbReference type="ARBA" id="ARBA00006739"/>
    </source>
</evidence>
<accession>A0ABU3C9M7</accession>
<evidence type="ECO:0000313" key="6">
    <source>
        <dbReference type="Proteomes" id="UP001262889"/>
    </source>
</evidence>
<sequence length="497" mass="57998">MRKGEILKDFPNRLVACFWQLCSDYPEELIIWIDNDLDIEPANNLEKIFEHSLIMASFPVKNYVISDEIGYVDQLPFVNPDRNSKYPTWRMSADIGGIFGKTALQFLSVLGEIEDFGYLINSIAKIGQQNSLFCYSEPGLIQNSGNNFQNKVNDSGLFRFTAQHYKRVRLALLFVCFIKYERKFPIFHFLRNCFRKSYFQQQIVLQEIQQISEQNAPGETIDVIIPTLKRPEHLKNVLTDLKNQQKLPEQVIIVEQNPDKNSESQLPFINSDEWPFKIIHHFTHRTGACYARNIALENVKSEWIFFADDDIRFEADLLQESLAEAERLKIDALNINCIQPHEKTVFSKVKQWGAFGSGTSIVSSEYALKCRFSEAFERGFGEDIDFGMQLRNVGCDIIYHPNIVITHLKAERGGFREMMSAEKLKTSNIQPKPSPTMMLLVQKYFNFYMQKGYKMNLFLKFFGRQRIKNPFLYYRTMQKRWKLSESLSRKLENSDSN</sequence>
<dbReference type="EC" id="2.4.-.-" evidence="5"/>
<protein>
    <submittedName>
        <fullName evidence="5">Glycosyltransferase</fullName>
        <ecNumber evidence="5">2.4.-.-</ecNumber>
    </submittedName>
</protein>
<keyword evidence="2 5" id="KW-0328">Glycosyltransferase</keyword>
<dbReference type="Proteomes" id="UP001262889">
    <property type="component" value="Unassembled WGS sequence"/>
</dbReference>
<reference evidence="5 6" key="1">
    <citation type="submission" date="2023-09" db="EMBL/GenBank/DDBJ databases">
        <authorList>
            <person name="Rey-Velasco X."/>
        </authorList>
    </citation>
    <scope>NUCLEOTIDE SEQUENCE [LARGE SCALE GENOMIC DNA]</scope>
    <source>
        <strain evidence="5 6">F363</strain>
    </source>
</reference>
<gene>
    <name evidence="5" type="ORF">RM553_09350</name>
</gene>